<accession>Q092E3</accession>
<dbReference type="GO" id="GO:0016705">
    <property type="term" value="F:oxidoreductase activity, acting on paired donors, with incorporation or reduction of molecular oxygen"/>
    <property type="evidence" value="ECO:0007669"/>
    <property type="project" value="InterPro"/>
</dbReference>
<evidence type="ECO:0000256" key="4">
    <source>
        <dbReference type="ARBA" id="ARBA00023002"/>
    </source>
</evidence>
<evidence type="ECO:0000313" key="7">
    <source>
        <dbReference type="EMBL" id="EAU66610.1"/>
    </source>
</evidence>
<dbReference type="GO" id="GO:0004497">
    <property type="term" value="F:monooxygenase activity"/>
    <property type="evidence" value="ECO:0007669"/>
    <property type="project" value="UniProtKB-KW"/>
</dbReference>
<proteinExistence type="inferred from homology"/>
<protein>
    <submittedName>
        <fullName evidence="7">6-deoxyerythronolide B hydroxylase</fullName>
        <ecNumber evidence="7">1.-.-.-</ecNumber>
    </submittedName>
</protein>
<evidence type="ECO:0000256" key="1">
    <source>
        <dbReference type="ARBA" id="ARBA00010617"/>
    </source>
</evidence>
<comment type="caution">
    <text evidence="7">The sequence shown here is derived from an EMBL/GenBank/DDBJ whole genome shotgun (WGS) entry which is preliminary data.</text>
</comment>
<keyword evidence="3" id="KW-0479">Metal-binding</keyword>
<sequence>MGKCGPSRISPGETRGNTVMTRRVNILSDDFRANPYPGYAELRRNSPVTQVEPSGLWAVSRYEDVAFVLDNPLLFSAEGIQAVWEPAWLGYNPLAHAMASLDGPRDAPLKTWVSQSFSPSALQRLEPRVRQLADILSDELLSRKSTDFIASFALPLPALVLSDLLGLEASDYRLFKNWSDDFACILPKVPSEDALRLRNTVTRLTGHLTCLIEQRRLTPADDLISEMLRDDLPGPVPTDRERIELLTLLLVAGLETTVPLLANGLILLAHQPELLAQLRADRTLIPSFVEELLRYDPPTQGVLRTTLEEVEISGVSLPKGAGVLALTGSAGRDERQYPEPDRFLLHREQSSIAFGKDSLTCLGAPLARMQARIGLEALLSRFEGFCLVPADLTWNKALTVRSLHALPLELTPVRAGALATSSAWVGSP</sequence>
<dbReference type="EC" id="1.-.-.-" evidence="7"/>
<dbReference type="PANTHER" id="PTHR46696:SF1">
    <property type="entry name" value="CYTOCHROME P450 YJIB-RELATED"/>
    <property type="match status" value="1"/>
</dbReference>
<evidence type="ECO:0000256" key="3">
    <source>
        <dbReference type="ARBA" id="ARBA00022723"/>
    </source>
</evidence>
<dbReference type="AlphaFoldDB" id="Q092E3"/>
<dbReference type="SUPFAM" id="SSF48264">
    <property type="entry name" value="Cytochrome P450"/>
    <property type="match status" value="1"/>
</dbReference>
<keyword evidence="4 7" id="KW-0560">Oxidoreductase</keyword>
<gene>
    <name evidence="7" type="ORF">STIAU_3604</name>
</gene>
<dbReference type="PANTHER" id="PTHR46696">
    <property type="entry name" value="P450, PUTATIVE (EUROFUNG)-RELATED"/>
    <property type="match status" value="1"/>
</dbReference>
<organism evidence="7 8">
    <name type="scientific">Stigmatella aurantiaca (strain DW4/3-1)</name>
    <dbReference type="NCBI Taxonomy" id="378806"/>
    <lineage>
        <taxon>Bacteria</taxon>
        <taxon>Pseudomonadati</taxon>
        <taxon>Myxococcota</taxon>
        <taxon>Myxococcia</taxon>
        <taxon>Myxococcales</taxon>
        <taxon>Cystobacterineae</taxon>
        <taxon>Archangiaceae</taxon>
        <taxon>Stigmatella</taxon>
    </lineage>
</organism>
<evidence type="ECO:0000256" key="5">
    <source>
        <dbReference type="ARBA" id="ARBA00023004"/>
    </source>
</evidence>
<dbReference type="GO" id="GO:0005506">
    <property type="term" value="F:iron ion binding"/>
    <property type="evidence" value="ECO:0007669"/>
    <property type="project" value="InterPro"/>
</dbReference>
<evidence type="ECO:0000313" key="8">
    <source>
        <dbReference type="Proteomes" id="UP000032702"/>
    </source>
</evidence>
<dbReference type="PATRIC" id="fig|378806.16.peg.5772"/>
<evidence type="ECO:0000256" key="2">
    <source>
        <dbReference type="ARBA" id="ARBA00022617"/>
    </source>
</evidence>
<comment type="similarity">
    <text evidence="1">Belongs to the cytochrome P450 family.</text>
</comment>
<dbReference type="Pfam" id="PF00067">
    <property type="entry name" value="p450"/>
    <property type="match status" value="1"/>
</dbReference>
<dbReference type="GO" id="GO:0020037">
    <property type="term" value="F:heme binding"/>
    <property type="evidence" value="ECO:0007669"/>
    <property type="project" value="InterPro"/>
</dbReference>
<keyword evidence="5" id="KW-0408">Iron</keyword>
<dbReference type="CDD" id="cd11078">
    <property type="entry name" value="CYP130-like"/>
    <property type="match status" value="1"/>
</dbReference>
<dbReference type="FunFam" id="1.10.630.10:FF:000018">
    <property type="entry name" value="Cytochrome P450 monooxygenase"/>
    <property type="match status" value="1"/>
</dbReference>
<keyword evidence="6" id="KW-0503">Monooxygenase</keyword>
<dbReference type="Proteomes" id="UP000032702">
    <property type="component" value="Unassembled WGS sequence"/>
</dbReference>
<dbReference type="PRINTS" id="PR00359">
    <property type="entry name" value="BP450"/>
</dbReference>
<dbReference type="InterPro" id="IPR036396">
    <property type="entry name" value="Cyt_P450_sf"/>
</dbReference>
<dbReference type="InterPro" id="IPR002397">
    <property type="entry name" value="Cyt_P450_B"/>
</dbReference>
<name>Q092E3_STIAD</name>
<dbReference type="InterPro" id="IPR001128">
    <property type="entry name" value="Cyt_P450"/>
</dbReference>
<dbReference type="EMBL" id="AAMD01000051">
    <property type="protein sequence ID" value="EAU66610.1"/>
    <property type="molecule type" value="Genomic_DNA"/>
</dbReference>
<dbReference type="Gene3D" id="1.10.630.10">
    <property type="entry name" value="Cytochrome P450"/>
    <property type="match status" value="1"/>
</dbReference>
<keyword evidence="2" id="KW-0349">Heme</keyword>
<reference evidence="7 8" key="1">
    <citation type="submission" date="2006-04" db="EMBL/GenBank/DDBJ databases">
        <authorList>
            <person name="Nierman W.C."/>
        </authorList>
    </citation>
    <scope>NUCLEOTIDE SEQUENCE [LARGE SCALE GENOMIC DNA]</scope>
    <source>
        <strain evidence="7 8">DW4/3-1</strain>
    </source>
</reference>
<evidence type="ECO:0000256" key="6">
    <source>
        <dbReference type="ARBA" id="ARBA00023033"/>
    </source>
</evidence>